<evidence type="ECO:0000313" key="2">
    <source>
        <dbReference type="Proteomes" id="UP000648187"/>
    </source>
</evidence>
<reference evidence="1" key="1">
    <citation type="submission" date="2020-08" db="EMBL/GenBank/DDBJ databases">
        <title>Spodoptera exigua strain:BAW_Kor-Di-RS1 Genome sequencing and assembly.</title>
        <authorList>
            <person name="Kim J."/>
            <person name="Nam H.Y."/>
            <person name="Kwon M."/>
            <person name="Choi J.H."/>
            <person name="Cho S.R."/>
            <person name="Kim G.-H."/>
        </authorList>
    </citation>
    <scope>NUCLEOTIDE SEQUENCE</scope>
    <source>
        <strain evidence="1">BAW_Kor-Di-RS1</strain>
        <tissue evidence="1">Whole-body</tissue>
    </source>
</reference>
<gene>
    <name evidence="1" type="ORF">HW555_013549</name>
</gene>
<dbReference type="Proteomes" id="UP000648187">
    <property type="component" value="Unassembled WGS sequence"/>
</dbReference>
<organism evidence="1 2">
    <name type="scientific">Spodoptera exigua</name>
    <name type="common">Beet armyworm</name>
    <name type="synonym">Noctua fulgens</name>
    <dbReference type="NCBI Taxonomy" id="7107"/>
    <lineage>
        <taxon>Eukaryota</taxon>
        <taxon>Metazoa</taxon>
        <taxon>Ecdysozoa</taxon>
        <taxon>Arthropoda</taxon>
        <taxon>Hexapoda</taxon>
        <taxon>Insecta</taxon>
        <taxon>Pterygota</taxon>
        <taxon>Neoptera</taxon>
        <taxon>Endopterygota</taxon>
        <taxon>Lepidoptera</taxon>
        <taxon>Glossata</taxon>
        <taxon>Ditrysia</taxon>
        <taxon>Noctuoidea</taxon>
        <taxon>Noctuidae</taxon>
        <taxon>Amphipyrinae</taxon>
        <taxon>Spodoptera</taxon>
    </lineage>
</organism>
<proteinExistence type="predicted"/>
<accession>A0A835G2P1</accession>
<sequence length="89" mass="9781">MKSLLTHTCNKKTPATKYKKKIVVREIKIFVALYSAGNLKTEANNYFAIFRTGGNTVVASPPMNTTKAKLEIVLLALWGGDAGLRKVLL</sequence>
<comment type="caution">
    <text evidence="1">The sequence shown here is derived from an EMBL/GenBank/DDBJ whole genome shotgun (WGS) entry which is preliminary data.</text>
</comment>
<dbReference type="EMBL" id="JACKWZ010000666">
    <property type="protein sequence ID" value="KAF9405883.1"/>
    <property type="molecule type" value="Genomic_DNA"/>
</dbReference>
<protein>
    <submittedName>
        <fullName evidence="1">Uncharacterized protein</fullName>
    </submittedName>
</protein>
<dbReference type="AlphaFoldDB" id="A0A835G2P1"/>
<name>A0A835G2P1_SPOEX</name>
<evidence type="ECO:0000313" key="1">
    <source>
        <dbReference type="EMBL" id="KAF9405883.1"/>
    </source>
</evidence>
<keyword evidence="2" id="KW-1185">Reference proteome</keyword>